<dbReference type="GO" id="GO:0015421">
    <property type="term" value="F:ABC-type oligopeptide transporter activity"/>
    <property type="evidence" value="ECO:0007669"/>
    <property type="project" value="TreeGrafter"/>
</dbReference>
<evidence type="ECO:0000256" key="2">
    <source>
        <dbReference type="ARBA" id="ARBA00022692"/>
    </source>
</evidence>
<evidence type="ECO:0000256" key="7">
    <source>
        <dbReference type="SAM" id="Phobius"/>
    </source>
</evidence>
<feature type="transmembrane region" description="Helical" evidence="7">
    <location>
        <begin position="231"/>
        <end position="255"/>
    </location>
</feature>
<dbReference type="PANTHER" id="PTHR43394">
    <property type="entry name" value="ATP-DEPENDENT PERMEASE MDL1, MITOCHONDRIAL"/>
    <property type="match status" value="1"/>
</dbReference>
<dbReference type="PROSITE" id="PS50929">
    <property type="entry name" value="ABC_TM1F"/>
    <property type="match status" value="1"/>
</dbReference>
<gene>
    <name evidence="10" type="ORF">J2S44_004687</name>
</gene>
<reference evidence="10 11" key="1">
    <citation type="submission" date="2023-07" db="EMBL/GenBank/DDBJ databases">
        <title>Sequencing the genomes of 1000 actinobacteria strains.</title>
        <authorList>
            <person name="Klenk H.-P."/>
        </authorList>
    </citation>
    <scope>NUCLEOTIDE SEQUENCE [LARGE SCALE GENOMIC DNA]</scope>
    <source>
        <strain evidence="10 11">DSM 44711</strain>
    </source>
</reference>
<feature type="domain" description="ABC transmembrane type-1" evidence="9">
    <location>
        <begin position="16"/>
        <end position="293"/>
    </location>
</feature>
<dbReference type="GO" id="GO:0005524">
    <property type="term" value="F:ATP binding"/>
    <property type="evidence" value="ECO:0007669"/>
    <property type="project" value="UniProtKB-KW"/>
</dbReference>
<dbReference type="PROSITE" id="PS00211">
    <property type="entry name" value="ABC_TRANSPORTER_1"/>
    <property type="match status" value="1"/>
</dbReference>
<dbReference type="CDD" id="cd18551">
    <property type="entry name" value="ABC_6TM_LmrA_like"/>
    <property type="match status" value="1"/>
</dbReference>
<protein>
    <submittedName>
        <fullName evidence="10">ATP-binding cassette subfamily B protein</fullName>
    </submittedName>
</protein>
<feature type="transmembrane region" description="Helical" evidence="7">
    <location>
        <begin position="126"/>
        <end position="146"/>
    </location>
</feature>
<organism evidence="10 11">
    <name type="scientific">Catenuloplanes niger</name>
    <dbReference type="NCBI Taxonomy" id="587534"/>
    <lineage>
        <taxon>Bacteria</taxon>
        <taxon>Bacillati</taxon>
        <taxon>Actinomycetota</taxon>
        <taxon>Actinomycetes</taxon>
        <taxon>Micromonosporales</taxon>
        <taxon>Micromonosporaceae</taxon>
        <taxon>Catenuloplanes</taxon>
    </lineage>
</organism>
<dbReference type="PANTHER" id="PTHR43394:SF1">
    <property type="entry name" value="ATP-BINDING CASSETTE SUB-FAMILY B MEMBER 10, MITOCHONDRIAL"/>
    <property type="match status" value="1"/>
</dbReference>
<dbReference type="RefSeq" id="WP_310417843.1">
    <property type="nucleotide sequence ID" value="NZ_JAVDYC010000001.1"/>
</dbReference>
<keyword evidence="2 7" id="KW-0812">Transmembrane</keyword>
<dbReference type="SUPFAM" id="SSF52540">
    <property type="entry name" value="P-loop containing nucleoside triphosphate hydrolases"/>
    <property type="match status" value="1"/>
</dbReference>
<proteinExistence type="predicted"/>
<dbReference type="SUPFAM" id="SSF90123">
    <property type="entry name" value="ABC transporter transmembrane region"/>
    <property type="match status" value="1"/>
</dbReference>
<dbReference type="InterPro" id="IPR011527">
    <property type="entry name" value="ABC1_TM_dom"/>
</dbReference>
<evidence type="ECO:0000313" key="11">
    <source>
        <dbReference type="Proteomes" id="UP001183629"/>
    </source>
</evidence>
<accession>A0AAE3ZSZ4</accession>
<comment type="caution">
    <text evidence="10">The sequence shown here is derived from an EMBL/GenBank/DDBJ whole genome shotgun (WGS) entry which is preliminary data.</text>
</comment>
<feature type="transmembrane region" description="Helical" evidence="7">
    <location>
        <begin position="46"/>
        <end position="67"/>
    </location>
</feature>
<dbReference type="InterPro" id="IPR003593">
    <property type="entry name" value="AAA+_ATPase"/>
</dbReference>
<dbReference type="GO" id="GO:0005886">
    <property type="term" value="C:plasma membrane"/>
    <property type="evidence" value="ECO:0007669"/>
    <property type="project" value="UniProtKB-SubCell"/>
</dbReference>
<dbReference type="Proteomes" id="UP001183629">
    <property type="component" value="Unassembled WGS sequence"/>
</dbReference>
<feature type="transmembrane region" description="Helical" evidence="7">
    <location>
        <begin position="152"/>
        <end position="172"/>
    </location>
</feature>
<dbReference type="InterPro" id="IPR039421">
    <property type="entry name" value="Type_1_exporter"/>
</dbReference>
<evidence type="ECO:0000256" key="5">
    <source>
        <dbReference type="ARBA" id="ARBA00022989"/>
    </source>
</evidence>
<evidence type="ECO:0000313" key="10">
    <source>
        <dbReference type="EMBL" id="MDR7324437.1"/>
    </source>
</evidence>
<evidence type="ECO:0000259" key="8">
    <source>
        <dbReference type="PROSITE" id="PS50893"/>
    </source>
</evidence>
<dbReference type="SMART" id="SM00382">
    <property type="entry name" value="AAA"/>
    <property type="match status" value="1"/>
</dbReference>
<evidence type="ECO:0000256" key="4">
    <source>
        <dbReference type="ARBA" id="ARBA00022840"/>
    </source>
</evidence>
<name>A0AAE3ZSZ4_9ACTN</name>
<evidence type="ECO:0000259" key="9">
    <source>
        <dbReference type="PROSITE" id="PS50929"/>
    </source>
</evidence>
<keyword evidence="3" id="KW-0547">Nucleotide-binding</keyword>
<dbReference type="InterPro" id="IPR003439">
    <property type="entry name" value="ABC_transporter-like_ATP-bd"/>
</dbReference>
<dbReference type="EMBL" id="JAVDYC010000001">
    <property type="protein sequence ID" value="MDR7324437.1"/>
    <property type="molecule type" value="Genomic_DNA"/>
</dbReference>
<dbReference type="Pfam" id="PF00005">
    <property type="entry name" value="ABC_tran"/>
    <property type="match status" value="1"/>
</dbReference>
<dbReference type="Pfam" id="PF00664">
    <property type="entry name" value="ABC_membrane"/>
    <property type="match status" value="1"/>
</dbReference>
<dbReference type="InterPro" id="IPR036640">
    <property type="entry name" value="ABC1_TM_sf"/>
</dbReference>
<keyword evidence="11" id="KW-1185">Reference proteome</keyword>
<feature type="domain" description="ABC transporter" evidence="8">
    <location>
        <begin position="328"/>
        <end position="556"/>
    </location>
</feature>
<evidence type="ECO:0000256" key="3">
    <source>
        <dbReference type="ARBA" id="ARBA00022741"/>
    </source>
</evidence>
<evidence type="ECO:0000256" key="1">
    <source>
        <dbReference type="ARBA" id="ARBA00004651"/>
    </source>
</evidence>
<evidence type="ECO:0000256" key="6">
    <source>
        <dbReference type="ARBA" id="ARBA00023136"/>
    </source>
</evidence>
<dbReference type="InterPro" id="IPR017871">
    <property type="entry name" value="ABC_transporter-like_CS"/>
</dbReference>
<keyword evidence="4 10" id="KW-0067">ATP-binding</keyword>
<dbReference type="Gene3D" id="1.20.1560.10">
    <property type="entry name" value="ABC transporter type 1, transmembrane domain"/>
    <property type="match status" value="1"/>
</dbReference>
<dbReference type="AlphaFoldDB" id="A0AAE3ZSZ4"/>
<sequence length="567" mass="60109">MRVLLGYLRPHRRTLVLGLVLGLLASTASLATPLAAKQIIDSLGDGFPVVPVLALLGLVVVGTIISFRQWKLMATVAEQVVYQARVSVVRRYFAARIDALTGRPTGELVTRATSDPQLLHDASASAVNLINSAVAAAATLVLMAVLDLVLLASTLVAVLAVGAVMVTLLPSIGRAQEAAQGSIGELGGTLEGSLRAIRTVKASRAEERQSDRVVAAAENAFRHSLRAAHRAAEVMTVSWTGVQLAVIVVLGIGAWRVDAGLLEVSGLIAFLLYTFQLIGPLAEMTQNLTTLQAGIAAASRLRAVEQLPVEDLSELPPTSSPSAPVLELRRVSARYAEDGPDAVHEIDLAVPRHGHTAIVGPSGAGKTTLFSLILRFVEPTNGMLLLNGVPYANHQVRSQIAYVEQETPLLPGTIRDNLRFTHPDATEAELATALAAVRLTDRVAALPAGLDNPVSATELSGGERQRIALARAIIRTPDLLLLDEATAQLDALTERALQECIREQSRTGAVVTIAHRLSTVLDADHIVVLDSGRIRAQGTHAELLASDALYRSLIEALRIATPETSLT</sequence>
<keyword evidence="5 7" id="KW-1133">Transmembrane helix</keyword>
<dbReference type="InterPro" id="IPR027417">
    <property type="entry name" value="P-loop_NTPase"/>
</dbReference>
<dbReference type="GO" id="GO:0016887">
    <property type="term" value="F:ATP hydrolysis activity"/>
    <property type="evidence" value="ECO:0007669"/>
    <property type="project" value="InterPro"/>
</dbReference>
<keyword evidence="6 7" id="KW-0472">Membrane</keyword>
<comment type="subcellular location">
    <subcellularLocation>
        <location evidence="1">Cell membrane</location>
        <topology evidence="1">Multi-pass membrane protein</topology>
    </subcellularLocation>
</comment>
<dbReference type="PROSITE" id="PS50893">
    <property type="entry name" value="ABC_TRANSPORTER_2"/>
    <property type="match status" value="1"/>
</dbReference>
<dbReference type="Gene3D" id="3.40.50.300">
    <property type="entry name" value="P-loop containing nucleotide triphosphate hydrolases"/>
    <property type="match status" value="1"/>
</dbReference>